<protein>
    <recommendedName>
        <fullName evidence="4">F-box domain-containing protein</fullName>
    </recommendedName>
</protein>
<dbReference type="AlphaFoldDB" id="A0A9P3H6N2"/>
<name>A0A9P3H6N2_9FUNG</name>
<evidence type="ECO:0000256" key="1">
    <source>
        <dbReference type="SAM" id="MobiDB-lite"/>
    </source>
</evidence>
<evidence type="ECO:0008006" key="4">
    <source>
        <dbReference type="Google" id="ProtNLM"/>
    </source>
</evidence>
<keyword evidence="3" id="KW-1185">Reference proteome</keyword>
<feature type="region of interest" description="Disordered" evidence="1">
    <location>
        <begin position="594"/>
        <end position="613"/>
    </location>
</feature>
<feature type="compositionally biased region" description="Polar residues" evidence="1">
    <location>
        <begin position="602"/>
        <end position="613"/>
    </location>
</feature>
<organism evidence="2 3">
    <name type="scientific">Entomortierella parvispora</name>
    <dbReference type="NCBI Taxonomy" id="205924"/>
    <lineage>
        <taxon>Eukaryota</taxon>
        <taxon>Fungi</taxon>
        <taxon>Fungi incertae sedis</taxon>
        <taxon>Mucoromycota</taxon>
        <taxon>Mortierellomycotina</taxon>
        <taxon>Mortierellomycetes</taxon>
        <taxon>Mortierellales</taxon>
        <taxon>Mortierellaceae</taxon>
        <taxon>Entomortierella</taxon>
    </lineage>
</organism>
<dbReference type="CDD" id="cd09917">
    <property type="entry name" value="F-box_SF"/>
    <property type="match status" value="1"/>
</dbReference>
<evidence type="ECO:0000313" key="2">
    <source>
        <dbReference type="EMBL" id="GJJ70753.1"/>
    </source>
</evidence>
<gene>
    <name evidence="2" type="ORF">EMPS_03103</name>
</gene>
<sequence length="726" mass="83436">MWFTRRRLPFRFSKTHGIKKSTSREPKTEGSARRVLAIKEPHPATPTAPARATPVEINELVELIFSFLDQSTLQFTASPVSRRWYIIARPLFDLHFRLRPQNQPSWLQLDQTLLVANKLTIGNSLTTSFKTKDELRLWNTMTTQITQAVESLRTRQKRRVSIKSLHLWMESWFLPQEQLLAMFNPSHLSELSVVLPRETGPYMNLGEILQQCPNLLALSIIRRLTDITSNMEAQLIELLPQIQREIVTHLIDRTNGSRKYLSLESLCLENFRISPHALRSYFPLLGLLKELRVVLGPYVYNRSDRNVFHAEEAARAFWRDLAACCPLLRSIHLNSDVSDDCDIPLEHFPNVSTLGSTFKRNVASAGLSLSNLVGANSADNWLTTLEIIPGSTRSYSAGKGELKIEGDKLLRRFLLSSPQLLHLKIDKRIALSSNVLLDKQDPTAIWACRGLISLTIHFDRWSRGQMSSRQIFGYLARFCPRIQELSLSLYCSYPIWGLRSGLCLLTRMRDLRQLEIDTLNEDTSEEMRCLSKSDFSWIQAYTQLSAGHVASTALTSIPGATTSKTVMFPRSSSVANRRDVEQCLKKFQVSMSQRQQIEKTTSESGRSRMRQQQQENQYRTDYWMAIPMVDGLVNMDYCGTFLDIESCLLAQLYHFHGGDRETEGDEKDEGVGDPKWHSWQQQVWPRLRQVTFCFAGRRPHKSDSQDYQLLLSQLRPYIDFKFLHSS</sequence>
<dbReference type="OrthoDB" id="2365485at2759"/>
<proteinExistence type="predicted"/>
<evidence type="ECO:0000313" key="3">
    <source>
        <dbReference type="Proteomes" id="UP000827284"/>
    </source>
</evidence>
<dbReference type="Proteomes" id="UP000827284">
    <property type="component" value="Unassembled WGS sequence"/>
</dbReference>
<comment type="caution">
    <text evidence="2">The sequence shown here is derived from an EMBL/GenBank/DDBJ whole genome shotgun (WGS) entry which is preliminary data.</text>
</comment>
<accession>A0A9P3H6N2</accession>
<dbReference type="EMBL" id="BQFW01000004">
    <property type="protein sequence ID" value="GJJ70753.1"/>
    <property type="molecule type" value="Genomic_DNA"/>
</dbReference>
<reference evidence="2" key="1">
    <citation type="submission" date="2021-11" db="EMBL/GenBank/DDBJ databases">
        <authorList>
            <person name="Herlambang A."/>
            <person name="Guo Y."/>
            <person name="Takashima Y."/>
            <person name="Nishizawa T."/>
        </authorList>
    </citation>
    <scope>NUCLEOTIDE SEQUENCE</scope>
    <source>
        <strain evidence="2">E1425</strain>
    </source>
</reference>
<reference evidence="2" key="2">
    <citation type="journal article" date="2022" name="Microbiol. Resour. Announc.">
        <title>Whole-Genome Sequence of Entomortierella parvispora E1425, a Mucoromycotan Fungus Associated with Burkholderiaceae-Related Endosymbiotic Bacteria.</title>
        <authorList>
            <person name="Herlambang A."/>
            <person name="Guo Y."/>
            <person name="Takashima Y."/>
            <person name="Narisawa K."/>
            <person name="Ohta H."/>
            <person name="Nishizawa T."/>
        </authorList>
    </citation>
    <scope>NUCLEOTIDE SEQUENCE</scope>
    <source>
        <strain evidence="2">E1425</strain>
    </source>
</reference>